<dbReference type="Proteomes" id="UP001198439">
    <property type="component" value="Unassembled WGS sequence"/>
</dbReference>
<dbReference type="PANTHER" id="PTHR46112:SF3">
    <property type="entry name" value="AMINOPEPTIDASE YPDF"/>
    <property type="match status" value="1"/>
</dbReference>
<dbReference type="GeneID" id="77471487"/>
<evidence type="ECO:0000259" key="1">
    <source>
        <dbReference type="Pfam" id="PF00557"/>
    </source>
</evidence>
<organism evidence="4 5">
    <name type="scientific">Faecalibacillus faecis</name>
    <dbReference type="NCBI Taxonomy" id="1982628"/>
    <lineage>
        <taxon>Bacteria</taxon>
        <taxon>Bacillati</taxon>
        <taxon>Bacillota</taxon>
        <taxon>Erysipelotrichia</taxon>
        <taxon>Erysipelotrichales</taxon>
        <taxon>Coprobacillaceae</taxon>
        <taxon>Faecalibacillus</taxon>
    </lineage>
</organism>
<keyword evidence="5" id="KW-1185">Reference proteome</keyword>
<evidence type="ECO:0000313" key="3">
    <source>
        <dbReference type="EMBL" id="MCB8611268.1"/>
    </source>
</evidence>
<dbReference type="CDD" id="cd01092">
    <property type="entry name" value="APP-like"/>
    <property type="match status" value="1"/>
</dbReference>
<reference evidence="3" key="3">
    <citation type="submission" date="2021-10" db="EMBL/GenBank/DDBJ databases">
        <title>Collection of gut derived symbiotic bacterial strains cultured from healthy donors.</title>
        <authorList>
            <person name="Lin H."/>
            <person name="Littmann E."/>
            <person name="Kohout C."/>
            <person name="Pamer E.G."/>
        </authorList>
    </citation>
    <scope>NUCLEOTIDE SEQUENCE</scope>
    <source>
        <strain evidence="3">DFI.4.48</strain>
    </source>
</reference>
<dbReference type="AlphaFoldDB" id="A0A2T3FSW9"/>
<protein>
    <submittedName>
        <fullName evidence="4">Peptidase M24 family protein</fullName>
    </submittedName>
    <submittedName>
        <fullName evidence="3">Xaa-Pro peptidase family protein</fullName>
    </submittedName>
</protein>
<evidence type="ECO:0000313" key="4">
    <source>
        <dbReference type="EMBL" id="PST38373.1"/>
    </source>
</evidence>
<dbReference type="SUPFAM" id="SSF55920">
    <property type="entry name" value="Creatinase/aminopeptidase"/>
    <property type="match status" value="1"/>
</dbReference>
<evidence type="ECO:0000313" key="5">
    <source>
        <dbReference type="Proteomes" id="UP000241201"/>
    </source>
</evidence>
<reference evidence="4" key="2">
    <citation type="journal article" date="2019" name="Int. J. Syst. Evol. Microbiol.">
        <title>Faecalibacillus intestinalis gen. nov., sp. nov. and Faecalibacillus faecis sp. nov., isolated from human faeces.</title>
        <authorList>
            <person name="Seo B."/>
            <person name="Jeon K."/>
            <person name="Baek I."/>
            <person name="Lee Y.M."/>
            <person name="Baek K."/>
            <person name="Ko G."/>
        </authorList>
    </citation>
    <scope>NUCLEOTIDE SEQUENCE</scope>
    <source>
        <strain evidence="4">SNUG30370</strain>
    </source>
</reference>
<feature type="domain" description="Peptidase M24" evidence="1">
    <location>
        <begin position="136"/>
        <end position="339"/>
    </location>
</feature>
<evidence type="ECO:0000259" key="2">
    <source>
        <dbReference type="Pfam" id="PF01321"/>
    </source>
</evidence>
<dbReference type="InterPro" id="IPR036005">
    <property type="entry name" value="Creatinase/aminopeptidase-like"/>
</dbReference>
<dbReference type="Proteomes" id="UP000241201">
    <property type="component" value="Unassembled WGS sequence"/>
</dbReference>
<sequence length="358" mass="40733">MRLEKVLKEMQKRQLTHLIINDPSSIDYLINYKNNPGERMYLLLLSSDGHHKLFMNNLFYLDHELDIEQVWYSDTDNYLQLLADEFDGACSIGIDKNFPARFLIPLMNLVDECHFELGSECVDRVRMIKDEKEQQLMIEASKINDLVVDEVINICAKGNLTEEEVSKQLEGIYQKHGCVGNSFEPIVAYGKNGADNHHSGDDSRLKAGDSIVIDIGGLYKGYCSDMTRTVFYKEVSPKQKTVYELVLKAQKAAEAMIKPGVRLCDIDKCARDIIAEGGYTVEFNHRLGHFIGRDVHEWCDVSQNFDLEVQEGMTFSIEPGVYLQGEFGVRIEDLVLVTKDGCKVLNSYPKDLRIIGND</sequence>
<dbReference type="PANTHER" id="PTHR46112">
    <property type="entry name" value="AMINOPEPTIDASE"/>
    <property type="match status" value="1"/>
</dbReference>
<dbReference type="EMBL" id="JAJDKZ010000044">
    <property type="protein sequence ID" value="MCB8611268.1"/>
    <property type="molecule type" value="Genomic_DNA"/>
</dbReference>
<dbReference type="EMBL" id="PYLP01000015">
    <property type="protein sequence ID" value="PST38373.1"/>
    <property type="molecule type" value="Genomic_DNA"/>
</dbReference>
<dbReference type="Gene3D" id="3.90.230.10">
    <property type="entry name" value="Creatinase/methionine aminopeptidase superfamily"/>
    <property type="match status" value="1"/>
</dbReference>
<feature type="domain" description="Creatinase N-terminal" evidence="2">
    <location>
        <begin position="2"/>
        <end position="128"/>
    </location>
</feature>
<dbReference type="InterPro" id="IPR050659">
    <property type="entry name" value="Peptidase_M24B"/>
</dbReference>
<dbReference type="RefSeq" id="WP_106988493.1">
    <property type="nucleotide sequence ID" value="NZ_DAWBWI010000098.1"/>
</dbReference>
<dbReference type="Pfam" id="PF00557">
    <property type="entry name" value="Peptidase_M24"/>
    <property type="match status" value="1"/>
</dbReference>
<dbReference type="InterPro" id="IPR000994">
    <property type="entry name" value="Pept_M24"/>
</dbReference>
<dbReference type="InterPro" id="IPR000587">
    <property type="entry name" value="Creatinase_N"/>
</dbReference>
<accession>A0A2T3FSW9</accession>
<reference evidence="5" key="1">
    <citation type="submission" date="2018-03" db="EMBL/GenBank/DDBJ databases">
        <title>Lachnoclostridium SNUG30370 gen.nov., sp.nov., isolated from human faeces.</title>
        <authorList>
            <person name="Seo B."/>
            <person name="Jeon K."/>
            <person name="Ko G."/>
        </authorList>
    </citation>
    <scope>NUCLEOTIDE SEQUENCE [LARGE SCALE GENOMIC DNA]</scope>
    <source>
        <strain evidence="5">SNUG30370</strain>
    </source>
</reference>
<dbReference type="InterPro" id="IPR029149">
    <property type="entry name" value="Creatin/AminoP/Spt16_N"/>
</dbReference>
<gene>
    <name evidence="4" type="ORF">C7U55_10320</name>
    <name evidence="3" type="ORF">LJD69_11770</name>
</gene>
<comment type="caution">
    <text evidence="4">The sequence shown here is derived from an EMBL/GenBank/DDBJ whole genome shotgun (WGS) entry which is preliminary data.</text>
</comment>
<proteinExistence type="predicted"/>
<name>A0A2T3FSW9_9FIRM</name>
<dbReference type="SUPFAM" id="SSF53092">
    <property type="entry name" value="Creatinase/prolidase N-terminal domain"/>
    <property type="match status" value="1"/>
</dbReference>
<dbReference type="Gene3D" id="3.40.350.10">
    <property type="entry name" value="Creatinase/prolidase N-terminal domain"/>
    <property type="match status" value="1"/>
</dbReference>
<dbReference type="Pfam" id="PF01321">
    <property type="entry name" value="Creatinase_N"/>
    <property type="match status" value="1"/>
</dbReference>